<sequence length="114" mass="11914">MLNRSFIAVLLALVLGITSQSMAVARGASAATGQMVLCTGTGPVAIYLDAEGQPTSAPHICPDAALNVLVDGAVTLLDPPAQLIVFRVFVSQPGARQFVRPQHWPDTRAPPVLV</sequence>
<evidence type="ECO:0008006" key="4">
    <source>
        <dbReference type="Google" id="ProtNLM"/>
    </source>
</evidence>
<dbReference type="STRING" id="394264.SAMN04488040_2720"/>
<dbReference type="Proteomes" id="UP000199239">
    <property type="component" value="Unassembled WGS sequence"/>
</dbReference>
<gene>
    <name evidence="2" type="ORF">SAMN04488040_2720</name>
</gene>
<dbReference type="EMBL" id="FPAJ01000004">
    <property type="protein sequence ID" value="SFT00638.1"/>
    <property type="molecule type" value="Genomic_DNA"/>
</dbReference>
<feature type="chain" id="PRO_5011482419" description="Secreted protein" evidence="1">
    <location>
        <begin position="24"/>
        <end position="114"/>
    </location>
</feature>
<dbReference type="RefSeq" id="WP_175498568.1">
    <property type="nucleotide sequence ID" value="NZ_FPAJ01000004.1"/>
</dbReference>
<feature type="signal peptide" evidence="1">
    <location>
        <begin position="1"/>
        <end position="23"/>
    </location>
</feature>
<proteinExistence type="predicted"/>
<reference evidence="3" key="1">
    <citation type="submission" date="2016-10" db="EMBL/GenBank/DDBJ databases">
        <authorList>
            <person name="Varghese N."/>
            <person name="Submissions S."/>
        </authorList>
    </citation>
    <scope>NUCLEOTIDE SEQUENCE [LARGE SCALE GENOMIC DNA]</scope>
    <source>
        <strain evidence="3">DSM 23422</strain>
    </source>
</reference>
<evidence type="ECO:0000313" key="2">
    <source>
        <dbReference type="EMBL" id="SFT00638.1"/>
    </source>
</evidence>
<organism evidence="2 3">
    <name type="scientific">Sulfitobacter marinus</name>
    <dbReference type="NCBI Taxonomy" id="394264"/>
    <lineage>
        <taxon>Bacteria</taxon>
        <taxon>Pseudomonadati</taxon>
        <taxon>Pseudomonadota</taxon>
        <taxon>Alphaproteobacteria</taxon>
        <taxon>Rhodobacterales</taxon>
        <taxon>Roseobacteraceae</taxon>
        <taxon>Sulfitobacter</taxon>
    </lineage>
</organism>
<keyword evidence="3" id="KW-1185">Reference proteome</keyword>
<dbReference type="AlphaFoldDB" id="A0A1I6UGX7"/>
<name>A0A1I6UGX7_9RHOB</name>
<protein>
    <recommendedName>
        <fullName evidence="4">Secreted protein</fullName>
    </recommendedName>
</protein>
<evidence type="ECO:0000256" key="1">
    <source>
        <dbReference type="SAM" id="SignalP"/>
    </source>
</evidence>
<accession>A0A1I6UGX7</accession>
<evidence type="ECO:0000313" key="3">
    <source>
        <dbReference type="Proteomes" id="UP000199239"/>
    </source>
</evidence>
<keyword evidence="1" id="KW-0732">Signal</keyword>